<dbReference type="Pfam" id="PF04195">
    <property type="entry name" value="Transposase_28"/>
    <property type="match status" value="1"/>
</dbReference>
<accession>A0AAE0CL41</accession>
<sequence length="184" mass="20783">MTRGDSIDIAHEQSDSLSKSGNQEGVSIVGPQNEVGISEVGVDRLQTIVVGRLTTPGELTVEPPLGSRSEAGRFLTENLISRLSSQYINNLQFHFGIPESMKLRVATTFKRVDWSIPGWMCFFYLPFRIGLRFPIPPLARQLLNFFDIALSQLMPNGWRILLGLQVLIEKMDLEFSFKNFLCTY</sequence>
<gene>
    <name evidence="3" type="ORF">Ddye_008219</name>
</gene>
<evidence type="ECO:0000256" key="1">
    <source>
        <dbReference type="SAM" id="MobiDB-lite"/>
    </source>
</evidence>
<evidence type="ECO:0000313" key="3">
    <source>
        <dbReference type="EMBL" id="KAK2655167.1"/>
    </source>
</evidence>
<feature type="region of interest" description="Disordered" evidence="1">
    <location>
        <begin position="1"/>
        <end position="25"/>
    </location>
</feature>
<organism evidence="3 4">
    <name type="scientific">Dipteronia dyeriana</name>
    <dbReference type="NCBI Taxonomy" id="168575"/>
    <lineage>
        <taxon>Eukaryota</taxon>
        <taxon>Viridiplantae</taxon>
        <taxon>Streptophyta</taxon>
        <taxon>Embryophyta</taxon>
        <taxon>Tracheophyta</taxon>
        <taxon>Spermatophyta</taxon>
        <taxon>Magnoliopsida</taxon>
        <taxon>eudicotyledons</taxon>
        <taxon>Gunneridae</taxon>
        <taxon>Pentapetalae</taxon>
        <taxon>rosids</taxon>
        <taxon>malvids</taxon>
        <taxon>Sapindales</taxon>
        <taxon>Sapindaceae</taxon>
        <taxon>Hippocastanoideae</taxon>
        <taxon>Acereae</taxon>
        <taxon>Dipteronia</taxon>
    </lineage>
</organism>
<feature type="compositionally biased region" description="Polar residues" evidence="1">
    <location>
        <begin position="15"/>
        <end position="25"/>
    </location>
</feature>
<dbReference type="Proteomes" id="UP001280121">
    <property type="component" value="Unassembled WGS sequence"/>
</dbReference>
<dbReference type="EMBL" id="JANJYI010000003">
    <property type="protein sequence ID" value="KAK2655167.1"/>
    <property type="molecule type" value="Genomic_DNA"/>
</dbReference>
<feature type="domain" description="Transposase (putative) gypsy type" evidence="2">
    <location>
        <begin position="127"/>
        <end position="180"/>
    </location>
</feature>
<keyword evidence="4" id="KW-1185">Reference proteome</keyword>
<reference evidence="3" key="1">
    <citation type="journal article" date="2023" name="Plant J.">
        <title>Genome sequences and population genomics provide insights into the demographic history, inbreeding, and mutation load of two 'living fossil' tree species of Dipteronia.</title>
        <authorList>
            <person name="Feng Y."/>
            <person name="Comes H.P."/>
            <person name="Chen J."/>
            <person name="Zhu S."/>
            <person name="Lu R."/>
            <person name="Zhang X."/>
            <person name="Li P."/>
            <person name="Qiu J."/>
            <person name="Olsen K.M."/>
            <person name="Qiu Y."/>
        </authorList>
    </citation>
    <scope>NUCLEOTIDE SEQUENCE</scope>
    <source>
        <strain evidence="3">KIB01</strain>
    </source>
</reference>
<protein>
    <recommendedName>
        <fullName evidence="2">Transposase (putative) gypsy type domain-containing protein</fullName>
    </recommendedName>
</protein>
<dbReference type="AlphaFoldDB" id="A0AAE0CL41"/>
<name>A0AAE0CL41_9ROSI</name>
<comment type="caution">
    <text evidence="3">The sequence shown here is derived from an EMBL/GenBank/DDBJ whole genome shotgun (WGS) entry which is preliminary data.</text>
</comment>
<feature type="compositionally biased region" description="Basic and acidic residues" evidence="1">
    <location>
        <begin position="1"/>
        <end position="14"/>
    </location>
</feature>
<evidence type="ECO:0000313" key="4">
    <source>
        <dbReference type="Proteomes" id="UP001280121"/>
    </source>
</evidence>
<dbReference type="InterPro" id="IPR007321">
    <property type="entry name" value="Transposase_28"/>
</dbReference>
<proteinExistence type="predicted"/>
<evidence type="ECO:0000259" key="2">
    <source>
        <dbReference type="Pfam" id="PF04195"/>
    </source>
</evidence>